<dbReference type="InterPro" id="IPR001647">
    <property type="entry name" value="HTH_TetR"/>
</dbReference>
<evidence type="ECO:0000256" key="4">
    <source>
        <dbReference type="PROSITE-ProRule" id="PRU00335"/>
    </source>
</evidence>
<dbReference type="SUPFAM" id="SSF46689">
    <property type="entry name" value="Homeodomain-like"/>
    <property type="match status" value="1"/>
</dbReference>
<dbReference type="EMBL" id="JACYXJ010000002">
    <property type="protein sequence ID" value="MBD8875526.1"/>
    <property type="molecule type" value="Genomic_DNA"/>
</dbReference>
<dbReference type="InterPro" id="IPR050109">
    <property type="entry name" value="HTH-type_TetR-like_transc_reg"/>
</dbReference>
<evidence type="ECO:0000256" key="2">
    <source>
        <dbReference type="ARBA" id="ARBA00023125"/>
    </source>
</evidence>
<dbReference type="InterPro" id="IPR036271">
    <property type="entry name" value="Tet_transcr_reg_TetR-rel_C_sf"/>
</dbReference>
<dbReference type="Proteomes" id="UP000615687">
    <property type="component" value="Unassembled WGS sequence"/>
</dbReference>
<dbReference type="Gene3D" id="1.10.357.10">
    <property type="entry name" value="Tetracycline Repressor, domain 2"/>
    <property type="match status" value="1"/>
</dbReference>
<evidence type="ECO:0000256" key="1">
    <source>
        <dbReference type="ARBA" id="ARBA00023015"/>
    </source>
</evidence>
<dbReference type="InterPro" id="IPR011075">
    <property type="entry name" value="TetR_C"/>
</dbReference>
<dbReference type="PANTHER" id="PTHR30055:SF148">
    <property type="entry name" value="TETR-FAMILY TRANSCRIPTIONAL REGULATOR"/>
    <property type="match status" value="1"/>
</dbReference>
<sequence>MTGSSPSYPSGASGRPQAERVTAALLDAALLTLAEEGFEATTVARLAAQARTSKQAVYRRWPDKASLIAASLRSALNKVSPPAPRRGNVAQDLRLYLTDLVQALQATPLGRAVRSVSALKNQPQLAAVLQEAEDARRLALRQIFIATPFEADMETRIDLLLGLVYFKLHVRDQPVSPADIEAAIHLILGLTAPKSPAVNLRPETENAPDRAPVPFP</sequence>
<dbReference type="RefSeq" id="WP_192107720.1">
    <property type="nucleotide sequence ID" value="NZ_JACYXJ010000002.1"/>
</dbReference>
<evidence type="ECO:0000256" key="5">
    <source>
        <dbReference type="SAM" id="MobiDB-lite"/>
    </source>
</evidence>
<proteinExistence type="predicted"/>
<dbReference type="PRINTS" id="PR00455">
    <property type="entry name" value="HTHTETR"/>
</dbReference>
<dbReference type="PANTHER" id="PTHR30055">
    <property type="entry name" value="HTH-TYPE TRANSCRIPTIONAL REGULATOR RUTR"/>
    <property type="match status" value="1"/>
</dbReference>
<feature type="DNA-binding region" description="H-T-H motif" evidence="4">
    <location>
        <begin position="42"/>
        <end position="61"/>
    </location>
</feature>
<dbReference type="PROSITE" id="PS50977">
    <property type="entry name" value="HTH_TETR_2"/>
    <property type="match status" value="1"/>
</dbReference>
<accession>A0ABR9C9F5</accession>
<evidence type="ECO:0000256" key="3">
    <source>
        <dbReference type="ARBA" id="ARBA00023163"/>
    </source>
</evidence>
<gene>
    <name evidence="7" type="ORF">IG617_04400</name>
</gene>
<name>A0ABR9C9F5_9HYPH</name>
<comment type="caution">
    <text evidence="7">The sequence shown here is derived from an EMBL/GenBank/DDBJ whole genome shotgun (WGS) entry which is preliminary data.</text>
</comment>
<evidence type="ECO:0000313" key="8">
    <source>
        <dbReference type="Proteomes" id="UP000615687"/>
    </source>
</evidence>
<dbReference type="SUPFAM" id="SSF48498">
    <property type="entry name" value="Tetracyclin repressor-like, C-terminal domain"/>
    <property type="match status" value="1"/>
</dbReference>
<dbReference type="Pfam" id="PF16859">
    <property type="entry name" value="TetR_C_11"/>
    <property type="match status" value="1"/>
</dbReference>
<evidence type="ECO:0000313" key="7">
    <source>
        <dbReference type="EMBL" id="MBD8875526.1"/>
    </source>
</evidence>
<keyword evidence="8" id="KW-1185">Reference proteome</keyword>
<keyword evidence="1" id="KW-0805">Transcription regulation</keyword>
<dbReference type="Pfam" id="PF00440">
    <property type="entry name" value="TetR_N"/>
    <property type="match status" value="1"/>
</dbReference>
<feature type="region of interest" description="Disordered" evidence="5">
    <location>
        <begin position="197"/>
        <end position="216"/>
    </location>
</feature>
<protein>
    <submittedName>
        <fullName evidence="7">TetR/AcrR family transcriptional regulator</fullName>
    </submittedName>
</protein>
<reference evidence="7 8" key="1">
    <citation type="submission" date="2020-09" db="EMBL/GenBank/DDBJ databases">
        <title>The genome sequence of type strain Labrenzia polysiphoniae KACC 19711.</title>
        <authorList>
            <person name="Liu Y."/>
        </authorList>
    </citation>
    <scope>NUCLEOTIDE SEQUENCE [LARGE SCALE GENOMIC DNA]</scope>
    <source>
        <strain evidence="7 8">KACC 19711</strain>
    </source>
</reference>
<evidence type="ECO:0000259" key="6">
    <source>
        <dbReference type="PROSITE" id="PS50977"/>
    </source>
</evidence>
<feature type="domain" description="HTH tetR-type" evidence="6">
    <location>
        <begin position="19"/>
        <end position="79"/>
    </location>
</feature>
<organism evidence="7 8">
    <name type="scientific">Roseibium polysiphoniae</name>
    <dbReference type="NCBI Taxonomy" id="2571221"/>
    <lineage>
        <taxon>Bacteria</taxon>
        <taxon>Pseudomonadati</taxon>
        <taxon>Pseudomonadota</taxon>
        <taxon>Alphaproteobacteria</taxon>
        <taxon>Hyphomicrobiales</taxon>
        <taxon>Stappiaceae</taxon>
        <taxon>Roseibium</taxon>
    </lineage>
</organism>
<keyword evidence="3" id="KW-0804">Transcription</keyword>
<dbReference type="InterPro" id="IPR009057">
    <property type="entry name" value="Homeodomain-like_sf"/>
</dbReference>
<keyword evidence="2 4" id="KW-0238">DNA-binding</keyword>